<name>A0A5N0TDW9_9MICO</name>
<evidence type="ECO:0000259" key="2">
    <source>
        <dbReference type="Pfam" id="PF25837"/>
    </source>
</evidence>
<dbReference type="InterPro" id="IPR058788">
    <property type="entry name" value="ApnL_N"/>
</dbReference>
<gene>
    <name evidence="4" type="ORF">F6B40_11325</name>
</gene>
<keyword evidence="5" id="KW-1185">Reference proteome</keyword>
<comment type="caution">
    <text evidence="4">The sequence shown here is derived from an EMBL/GenBank/DDBJ whole genome shotgun (WGS) entry which is preliminary data.</text>
</comment>
<dbReference type="InterPro" id="IPR058787">
    <property type="entry name" value="ApnL_M"/>
</dbReference>
<evidence type="ECO:0000256" key="1">
    <source>
        <dbReference type="SAM" id="MobiDB-lite"/>
    </source>
</evidence>
<dbReference type="AlphaFoldDB" id="A0A5N0TDW9"/>
<evidence type="ECO:0000259" key="3">
    <source>
        <dbReference type="Pfam" id="PF25838"/>
    </source>
</evidence>
<feature type="region of interest" description="Disordered" evidence="1">
    <location>
        <begin position="229"/>
        <end position="252"/>
    </location>
</feature>
<feature type="domain" description="D-apionate lactonase N-terminal" evidence="2">
    <location>
        <begin position="5"/>
        <end position="214"/>
    </location>
</feature>
<accession>A0A5N0TDW9</accession>
<reference evidence="5" key="1">
    <citation type="submission" date="2019-09" db="EMBL/GenBank/DDBJ databases">
        <title>Mumia zhuanghuii sp. nov. isolated from the intestinal contents of plateau pika (Ochotona curzoniae) in the Qinghai-Tibet plateau of China.</title>
        <authorList>
            <person name="Tian Z."/>
        </authorList>
    </citation>
    <scope>NUCLEOTIDE SEQUENCE [LARGE SCALE GENOMIC DNA]</scope>
    <source>
        <strain evidence="5">L-033</strain>
    </source>
</reference>
<organism evidence="4 5">
    <name type="scientific">Microbacterium caowuchunii</name>
    <dbReference type="NCBI Taxonomy" id="2614638"/>
    <lineage>
        <taxon>Bacteria</taxon>
        <taxon>Bacillati</taxon>
        <taxon>Actinomycetota</taxon>
        <taxon>Actinomycetes</taxon>
        <taxon>Micrococcales</taxon>
        <taxon>Microbacteriaceae</taxon>
        <taxon>Microbacterium</taxon>
    </lineage>
</organism>
<dbReference type="Pfam" id="PF25837">
    <property type="entry name" value="Apionate_lact_N"/>
    <property type="match status" value="1"/>
</dbReference>
<proteinExistence type="predicted"/>
<protein>
    <submittedName>
        <fullName evidence="4">Uncharacterized protein</fullName>
    </submittedName>
</protein>
<dbReference type="RefSeq" id="WP_150894052.1">
    <property type="nucleotide sequence ID" value="NZ_VYUY01000015.1"/>
</dbReference>
<dbReference type="Proteomes" id="UP000326838">
    <property type="component" value="Unassembled WGS sequence"/>
</dbReference>
<dbReference type="Pfam" id="PF25838">
    <property type="entry name" value="Apionate_lact_M"/>
    <property type="match status" value="1"/>
</dbReference>
<dbReference type="EMBL" id="VYUY01000015">
    <property type="protein sequence ID" value="KAA9132287.1"/>
    <property type="molecule type" value="Genomic_DNA"/>
</dbReference>
<evidence type="ECO:0000313" key="4">
    <source>
        <dbReference type="EMBL" id="KAA9132287.1"/>
    </source>
</evidence>
<feature type="domain" description="D-apionate lactonase TIM barrel" evidence="3">
    <location>
        <begin position="259"/>
        <end position="512"/>
    </location>
</feature>
<evidence type="ECO:0000313" key="5">
    <source>
        <dbReference type="Proteomes" id="UP000326838"/>
    </source>
</evidence>
<sequence>MVWERPERDHRRLGRWRFELRGDELADLRFDDGRVLRSIRAVVRDRDWDTAGLVVEGIESGPDAITLRVRSDGLGSSFRGTVRATAAGEQLTVAMDLVSADPFLTNRTGLVVLHPPGVAGAPLAVRHWDGTVRTTVFPEQISPHQPATGIAALEWRDGSYRIAVRFEGDTFEMEDQRNWSDASFKTYSRPLALPFPYQLAAGERVTQSVTVTATALPRTGRVRPTADEIRLTPEGPFPEVSTSAATAPDPGPAPAPGGALIVELDLAWPGWSAALRRAASSGRPLDVRLVLPDSGPAAALSAAVAALRPHRIARMTAFWASGPARHVCDAEATDMLRSALAAAGLRAPVTGGVRSHFTELNREQHRLATDLDGVVFALTPLFHCLGTEQAVESVAVQRLIARQAVRIAAGAPVFVGPITLRPHFNDVATTPPRRPSFADLREGYGPHLSAGTDPRQTALELAAWTVASAAALSVPGVAGLSYFEDWGPRGLRDGTGDDHPAARAVAALAALGGSTALTGDSPDGLVWALGGVDAVGATTVHVANLDHRARVVDVVVSDRRATITLDAYAWGTVATPTTRP</sequence>